<proteinExistence type="predicted"/>
<evidence type="ECO:0008006" key="4">
    <source>
        <dbReference type="Google" id="ProtNLM"/>
    </source>
</evidence>
<dbReference type="AlphaFoldDB" id="A0A5M8QGU8"/>
<keyword evidence="1" id="KW-0732">Signal</keyword>
<feature type="signal peptide" evidence="1">
    <location>
        <begin position="1"/>
        <end position="22"/>
    </location>
</feature>
<dbReference type="OrthoDB" id="5114395at2"/>
<evidence type="ECO:0000313" key="2">
    <source>
        <dbReference type="EMBL" id="KAA6435259.1"/>
    </source>
</evidence>
<sequence>MRHAQVGRVAAASLLVAMPALALTGCFIPSPPPVPRPESLEPIAQGSPDEGDVRTGFIPGDGTAELTLLIDQRAAVVATASSTDDEDLTLRIVGDGADVENDDGYDEAGGFALDTSTRDPLLATVLEPGSYTIEVAEYGGDATGFELQVVTSTDAVGPGEQVALAVEPGRPGVAIATIAEGDEAVSAIADFDAVLWAQMSDSDTTYRDDDSGGDRNPSIQLFGESAQEVVVVAWAFEDGDAGPVTLTVG</sequence>
<organism evidence="2 3">
    <name type="scientific">Agrococcus sediminis</name>
    <dbReference type="NCBI Taxonomy" id="2599924"/>
    <lineage>
        <taxon>Bacteria</taxon>
        <taxon>Bacillati</taxon>
        <taxon>Actinomycetota</taxon>
        <taxon>Actinomycetes</taxon>
        <taxon>Micrococcales</taxon>
        <taxon>Microbacteriaceae</taxon>
        <taxon>Agrococcus</taxon>
    </lineage>
</organism>
<reference evidence="2 3" key="1">
    <citation type="submission" date="2019-08" db="EMBL/GenBank/DDBJ databases">
        <title>Agrococcus lahaulensis sp. nov., isolated from a cold desert of the Indian Himalayas.</title>
        <authorList>
            <person name="Qu J.H."/>
        </authorList>
    </citation>
    <scope>NUCLEOTIDE SEQUENCE [LARGE SCALE GENOMIC DNA]</scope>
    <source>
        <strain evidence="2 3">NS18</strain>
    </source>
</reference>
<dbReference type="PROSITE" id="PS51257">
    <property type="entry name" value="PROKAR_LIPOPROTEIN"/>
    <property type="match status" value="1"/>
</dbReference>
<protein>
    <recommendedName>
        <fullName evidence="4">Peptidase C-terminal archaeal/bacterial domain-containing protein</fullName>
    </recommendedName>
</protein>
<feature type="chain" id="PRO_5024351265" description="Peptidase C-terminal archaeal/bacterial domain-containing protein" evidence="1">
    <location>
        <begin position="23"/>
        <end position="249"/>
    </location>
</feature>
<accession>A0A5M8QGU8</accession>
<gene>
    <name evidence="2" type="ORF">FQ330_05785</name>
</gene>
<dbReference type="EMBL" id="VOIR01000012">
    <property type="protein sequence ID" value="KAA6435259.1"/>
    <property type="molecule type" value="Genomic_DNA"/>
</dbReference>
<evidence type="ECO:0000313" key="3">
    <source>
        <dbReference type="Proteomes" id="UP000323221"/>
    </source>
</evidence>
<evidence type="ECO:0000256" key="1">
    <source>
        <dbReference type="SAM" id="SignalP"/>
    </source>
</evidence>
<name>A0A5M8QGU8_9MICO</name>
<dbReference type="Proteomes" id="UP000323221">
    <property type="component" value="Unassembled WGS sequence"/>
</dbReference>
<keyword evidence="3" id="KW-1185">Reference proteome</keyword>
<dbReference type="RefSeq" id="WP_146355920.1">
    <property type="nucleotide sequence ID" value="NZ_VOIR01000012.1"/>
</dbReference>
<comment type="caution">
    <text evidence="2">The sequence shown here is derived from an EMBL/GenBank/DDBJ whole genome shotgun (WGS) entry which is preliminary data.</text>
</comment>